<evidence type="ECO:0000313" key="5">
    <source>
        <dbReference type="Proteomes" id="UP000290289"/>
    </source>
</evidence>
<protein>
    <recommendedName>
        <fullName evidence="3">ABC transporter domain-containing protein</fullName>
    </recommendedName>
</protein>
<keyword evidence="1" id="KW-0175">Coiled coil</keyword>
<keyword evidence="5" id="KW-1185">Reference proteome</keyword>
<dbReference type="EMBL" id="RDQH01000327">
    <property type="protein sequence ID" value="RXI09387.1"/>
    <property type="molecule type" value="Genomic_DNA"/>
</dbReference>
<dbReference type="GO" id="GO:0016887">
    <property type="term" value="F:ATP hydrolysis activity"/>
    <property type="evidence" value="ECO:0007669"/>
    <property type="project" value="InterPro"/>
</dbReference>
<gene>
    <name evidence="4" type="ORF">DVH24_034004</name>
</gene>
<feature type="coiled-coil region" evidence="1">
    <location>
        <begin position="249"/>
        <end position="276"/>
    </location>
</feature>
<organism evidence="4 5">
    <name type="scientific">Malus domestica</name>
    <name type="common">Apple</name>
    <name type="synonym">Pyrus malus</name>
    <dbReference type="NCBI Taxonomy" id="3750"/>
    <lineage>
        <taxon>Eukaryota</taxon>
        <taxon>Viridiplantae</taxon>
        <taxon>Streptophyta</taxon>
        <taxon>Embryophyta</taxon>
        <taxon>Tracheophyta</taxon>
        <taxon>Spermatophyta</taxon>
        <taxon>Magnoliopsida</taxon>
        <taxon>eudicotyledons</taxon>
        <taxon>Gunneridae</taxon>
        <taxon>Pentapetalae</taxon>
        <taxon>rosids</taxon>
        <taxon>fabids</taxon>
        <taxon>Rosales</taxon>
        <taxon>Rosaceae</taxon>
        <taxon>Amygdaloideae</taxon>
        <taxon>Maleae</taxon>
        <taxon>Malus</taxon>
    </lineage>
</organism>
<dbReference type="InterPro" id="IPR027417">
    <property type="entry name" value="P-loop_NTPase"/>
</dbReference>
<dbReference type="InterPro" id="IPR003439">
    <property type="entry name" value="ABC_transporter-like_ATP-bd"/>
</dbReference>
<proteinExistence type="predicted"/>
<dbReference type="AlphaFoldDB" id="A0A498KP71"/>
<feature type="domain" description="ABC transporter" evidence="3">
    <location>
        <begin position="127"/>
        <end position="320"/>
    </location>
</feature>
<sequence>MELSSKLHRLDLRSTFLSGSAPFDAPATALTSGLRSLSNPIASQSLRANNNTNSIKTTSHLHKPTTPIPKFATPLLAVAVETSVAETTADKDDFESLFSDNSNNEFQNRRGKKNSNDSWASSISSGVKLENVRKSYKGVTVLKDVTWEVKKGDKVGLVGVNGAGKTTQMRIIAGLEEPDSGNVIKAKPNMKIAFLSQEFEVSMSRTVDEEFMSAFKEEMEVAGKLEKVQKGLESSVNDLELMGRLLDEFDKLQNRAQAADLDMEKQQREIEQTKDLIHRLGAGANSGRASSAEKAEALDLNKTVLETVEEAAEDWRLDDIKGLLGRLRH</sequence>
<dbReference type="SUPFAM" id="SSF52540">
    <property type="entry name" value="P-loop containing nucleoside triphosphate hydrolases"/>
    <property type="match status" value="1"/>
</dbReference>
<dbReference type="InterPro" id="IPR051309">
    <property type="entry name" value="ABCF_ATPase"/>
</dbReference>
<evidence type="ECO:0000259" key="3">
    <source>
        <dbReference type="PROSITE" id="PS50893"/>
    </source>
</evidence>
<dbReference type="STRING" id="3750.A0A498KP71"/>
<evidence type="ECO:0000313" key="4">
    <source>
        <dbReference type="EMBL" id="RXI09387.1"/>
    </source>
</evidence>
<reference evidence="4 5" key="1">
    <citation type="submission" date="2018-10" db="EMBL/GenBank/DDBJ databases">
        <title>A high-quality apple genome assembly.</title>
        <authorList>
            <person name="Hu J."/>
        </authorList>
    </citation>
    <scope>NUCLEOTIDE SEQUENCE [LARGE SCALE GENOMIC DNA]</scope>
    <source>
        <strain evidence="5">cv. HFTH1</strain>
        <tissue evidence="4">Young leaf</tissue>
    </source>
</reference>
<evidence type="ECO:0000256" key="2">
    <source>
        <dbReference type="SAM" id="MobiDB-lite"/>
    </source>
</evidence>
<dbReference type="PANTHER" id="PTHR42855:SF1">
    <property type="entry name" value="ABC TRANSPORTER DOMAIN-CONTAINING PROTEIN"/>
    <property type="match status" value="1"/>
</dbReference>
<dbReference type="Proteomes" id="UP000290289">
    <property type="component" value="Chromosome 1"/>
</dbReference>
<dbReference type="PANTHER" id="PTHR42855">
    <property type="entry name" value="ABC TRANSPORTER ATP-BINDING SUBUNIT"/>
    <property type="match status" value="1"/>
</dbReference>
<feature type="region of interest" description="Disordered" evidence="2">
    <location>
        <begin position="94"/>
        <end position="121"/>
    </location>
</feature>
<dbReference type="PROSITE" id="PS50893">
    <property type="entry name" value="ABC_TRANSPORTER_2"/>
    <property type="match status" value="1"/>
</dbReference>
<comment type="caution">
    <text evidence="4">The sequence shown here is derived from an EMBL/GenBank/DDBJ whole genome shotgun (WGS) entry which is preliminary data.</text>
</comment>
<accession>A0A498KP71</accession>
<dbReference type="GO" id="GO:0005524">
    <property type="term" value="F:ATP binding"/>
    <property type="evidence" value="ECO:0007669"/>
    <property type="project" value="InterPro"/>
</dbReference>
<name>A0A498KP71_MALDO</name>
<feature type="region of interest" description="Disordered" evidence="2">
    <location>
        <begin position="47"/>
        <end position="66"/>
    </location>
</feature>
<evidence type="ECO:0000256" key="1">
    <source>
        <dbReference type="SAM" id="Coils"/>
    </source>
</evidence>
<dbReference type="Pfam" id="PF00005">
    <property type="entry name" value="ABC_tran"/>
    <property type="match status" value="1"/>
</dbReference>
<feature type="compositionally biased region" description="Polar residues" evidence="2">
    <location>
        <begin position="47"/>
        <end position="58"/>
    </location>
</feature>
<dbReference type="Gene3D" id="3.40.50.300">
    <property type="entry name" value="P-loop containing nucleotide triphosphate hydrolases"/>
    <property type="match status" value="1"/>
</dbReference>